<name>A0A0D8XJC1_DICVI</name>
<dbReference type="InterPro" id="IPR028426">
    <property type="entry name" value="Huntingtin_fam"/>
</dbReference>
<dbReference type="GO" id="GO:0005737">
    <property type="term" value="C:cytoplasm"/>
    <property type="evidence" value="ECO:0007669"/>
    <property type="project" value="TreeGrafter"/>
</dbReference>
<organism evidence="1 2">
    <name type="scientific">Dictyocaulus viviparus</name>
    <name type="common">Bovine lungworm</name>
    <dbReference type="NCBI Taxonomy" id="29172"/>
    <lineage>
        <taxon>Eukaryota</taxon>
        <taxon>Metazoa</taxon>
        <taxon>Ecdysozoa</taxon>
        <taxon>Nematoda</taxon>
        <taxon>Chromadorea</taxon>
        <taxon>Rhabditida</taxon>
        <taxon>Rhabditina</taxon>
        <taxon>Rhabditomorpha</taxon>
        <taxon>Strongyloidea</taxon>
        <taxon>Metastrongylidae</taxon>
        <taxon>Dictyocaulus</taxon>
    </lineage>
</organism>
<dbReference type="Proteomes" id="UP000053766">
    <property type="component" value="Unassembled WGS sequence"/>
</dbReference>
<accession>A0A0D8XJC1</accession>
<dbReference type="PANTHER" id="PTHR10170:SF10">
    <property type="entry name" value="HUNTINGTIN"/>
    <property type="match status" value="1"/>
</dbReference>
<protein>
    <recommendedName>
        <fullName evidence="3">HEAT repeat protein</fullName>
    </recommendedName>
</protein>
<evidence type="ECO:0000313" key="1">
    <source>
        <dbReference type="EMBL" id="KJH43862.1"/>
    </source>
</evidence>
<dbReference type="OrthoDB" id="44867at2759"/>
<evidence type="ECO:0008006" key="3">
    <source>
        <dbReference type="Google" id="ProtNLM"/>
    </source>
</evidence>
<proteinExistence type="predicted"/>
<sequence length="2059" mass="233420">MAATKIEQLEAAVNTLDVCLKSTEFLVSTRCVSYDKERSICAEIRGIVVASDFSVLHKVDRRYGDILAKAVENLFKMVNHIDPDIRMYAEESLDAIFRDLYRVAVNNLELSGPPNRAAVIIIAHISTYYPSIMNKVFLRCMVNVRDADDALSRAPIIGSLNTLKAIWPLLLDPGCGVLKKNIQIVICSVLRCLYSSYSEVVVPCIELLEKITTNPLPWLRDFVPLEFEKSLFCSPRCEPTDRSSRTVSPFSGAYHSLYDASSSFNKNLVCDIPLQLPNRSQGSYSSERSSSILDEEVIDPLMHADLYEEVIKCDRYEDDQLCSQINNCLDDSVGILRSLPHDVCASSANFFVYTAAILGKRFLLAGLKGLKNDRDVRISHKILALNCIAMISKYEDISKATIFFGNFEQSMLEVSRFILHDDDQLCASTVMFLFTVDTYRFGSSGTCLEAIVFPDNVHNYQRVMRSCQPIRKRSILQASIGQQHVLDALGLLSDALQLATTEVSSTFFLLKVLNMPPGFRFRGECPDFVVESNLEVIIDLIMDYFTFDVHKRSAGLCYTVNALLKAFPASVFCECWGCLSRQPSSSYGFLSTFLELCELNLNSIHKLSTGLRVIAALFAGHCESYMMNAVQEQSTFDRLSLPRLPEQVFLDSVLNLYYCLITEYRSVNSQSSTSFISRPTFSPLSNRKLSSSRNADISKLLGTRIHPVLPTSYLESCTIKHLFHSVEGAHKNFLEHLDIDCESRFLLLLQAALDCLGTVCEMLTFSRLKPHLQEILLYVKAIFEVCPDGCTTLLHQLFKVVFGKNAANINLDILQSMKMKDPLPPLNEAEMLYLRYENDFTLFCAFVNRKEYIDAFVSRSLGWLKTDILSRVHNPPPNEIAPALQLFEGFVTLLLQVYNAFQSVPCKRAILGVMCELPRDGIIYAMADPKKVLFEAVTTQLYDPSAGNKELLKEIALYLIVLARTSVIKYDYLAQLAVQLIEKAIQSNAIQVISAVEVILLEILFVQRVDGTVIYSAFREKSENLFNMASQSTFLIWILFLHSSRNDENRWSSTSIDFFAAYSVYIANCSESSLSHSVFTAVIAFSCMAPAMYRPVDTIFCLLQNCMDEDTSFTLKLKRCVPLLFSILNNVAEEKLLMRIEQIIDNPLEWLVQSICGLLVECSNLTNISNQKVYDYVLFLFLTIVNMIKSDHYPKLSAALQVYLKSVNSLPLQQLITTYPVILSQWLQLLSLFKEPVTKHIDVSQCTEYVSRLCVALSSLSDESTSIPNIICKLPPQSELPTNCTLLEFCKSVFTGSLWSFPNAFKSAISKSQQLFDVIYDLVEFDGEAHENALRLKLFVLSRIHTMNINELVWGNFGPKEVLALIEYSAQELKHPYCDLRATCNGLKFLLEHCSTKEIFIGDIFFGIQSIRKKARCKFDHFLSNDKIGIFFPDDDVPTSDFEDFGGLDGKFRARYQENALGWISRQQFEDFWMSLFGVLSSTPTGNELISENVTMRCSMQSIYAQYAFNILFQNLTEQILASSVAVSVLTDILLYSLLYPEPGNPPTGHFIIKHRERNEPFYKSKSIQLLSSLKSKLTHDLDPMLAYKRNIERLDYKGDYYGLGQMSALSLWTLTGVLNDENPQQLAKADSPMALLSDLFDDSASYEFMFSQMRNVFFGDYLKYHSDIGYVIYSLLKSVTVIGLDIAARGMTEGDLSKQILLWVECGLTSRSPFVREATLHGFIYLMQSMTLDALKPVVQYVTAFLLEETCKHLSTNDRTNICSVPSSLEYIHLIWSASFRIMEEPLQLSFKTTLIQRTCEIFTVLNFSGCLLPVVTSGIEALVLHSACYLPQFLQLVEGCFEAYATISSTFVYALRILIACVFKGLSTFLFYWFLTVFVFSVDYKYLIEEVDPRRTSSRKFEVILEELYSIYRRCDSRDAELISVVLPSVLLRLYNEEKVFALISNFCSPLSSGGYPRHINYSLQMMYELCERMRYNQRMSSLNSFAQNVVFQIRGRPPLCREDRAVASCLLAAVSSYEYIAYRFPVYLAALFSTESFESSYEFLLLKAIEECPSSC</sequence>
<dbReference type="InterPro" id="IPR024613">
    <property type="entry name" value="Huntingtin_N_HEAT_rpt-2"/>
</dbReference>
<reference evidence="2" key="2">
    <citation type="journal article" date="2016" name="Sci. Rep.">
        <title>Dictyocaulus viviparus genome, variome and transcriptome elucidate lungworm biology and support future intervention.</title>
        <authorList>
            <person name="McNulty S.N."/>
            <person name="Strube C."/>
            <person name="Rosa B.A."/>
            <person name="Martin J.C."/>
            <person name="Tyagi R."/>
            <person name="Choi Y.J."/>
            <person name="Wang Q."/>
            <person name="Hallsworth Pepin K."/>
            <person name="Zhang X."/>
            <person name="Ozersky P."/>
            <person name="Wilson R.K."/>
            <person name="Sternberg P.W."/>
            <person name="Gasser R.B."/>
            <person name="Mitreva M."/>
        </authorList>
    </citation>
    <scope>NUCLEOTIDE SEQUENCE [LARGE SCALE GENOMIC DNA]</scope>
    <source>
        <strain evidence="2">HannoverDv2000</strain>
    </source>
</reference>
<dbReference type="EMBL" id="KN716520">
    <property type="protein sequence ID" value="KJH43862.1"/>
    <property type="molecule type" value="Genomic_DNA"/>
</dbReference>
<evidence type="ECO:0000313" key="2">
    <source>
        <dbReference type="Proteomes" id="UP000053766"/>
    </source>
</evidence>
<reference evidence="1 2" key="1">
    <citation type="submission" date="2013-11" db="EMBL/GenBank/DDBJ databases">
        <title>Draft genome of the bovine lungworm Dictyocaulus viviparus.</title>
        <authorList>
            <person name="Mitreva M."/>
        </authorList>
    </citation>
    <scope>NUCLEOTIDE SEQUENCE [LARGE SCALE GENOMIC DNA]</scope>
    <source>
        <strain evidence="1 2">HannoverDv2000</strain>
    </source>
</reference>
<dbReference type="PANTHER" id="PTHR10170">
    <property type="entry name" value="HUNTINGTON DISEASE PROTEIN"/>
    <property type="match status" value="1"/>
</dbReference>
<gene>
    <name evidence="1" type="ORF">DICVIV_10124</name>
</gene>
<dbReference type="Pfam" id="PF12372">
    <property type="entry name" value="Htt_N-HEAT"/>
    <property type="match status" value="1"/>
</dbReference>
<keyword evidence="2" id="KW-1185">Reference proteome</keyword>
<dbReference type="STRING" id="29172.A0A0D8XJC1"/>